<dbReference type="EMBL" id="KZ819605">
    <property type="protein sequence ID" value="PWN32410.1"/>
    <property type="molecule type" value="Genomic_DNA"/>
</dbReference>
<comment type="similarity">
    <text evidence="2">Belongs to the ATPase g subunit family.</text>
</comment>
<evidence type="ECO:0000256" key="3">
    <source>
        <dbReference type="ARBA" id="ARBA00022448"/>
    </source>
</evidence>
<reference evidence="10 11" key="1">
    <citation type="journal article" date="2018" name="Mol. Biol. Evol.">
        <title>Broad Genomic Sampling Reveals a Smut Pathogenic Ancestry of the Fungal Clade Ustilaginomycotina.</title>
        <authorList>
            <person name="Kijpornyongpan T."/>
            <person name="Mondo S.J."/>
            <person name="Barry K."/>
            <person name="Sandor L."/>
            <person name="Lee J."/>
            <person name="Lipzen A."/>
            <person name="Pangilinan J."/>
            <person name="LaButti K."/>
            <person name="Hainaut M."/>
            <person name="Henrissat B."/>
            <person name="Grigoriev I.V."/>
            <person name="Spatafora J.W."/>
            <person name="Aime M.C."/>
        </authorList>
    </citation>
    <scope>NUCLEOTIDE SEQUENCE [LARGE SCALE GENOMIC DNA]</scope>
    <source>
        <strain evidence="10 11">MCA 3882</strain>
    </source>
</reference>
<accession>A0A316V4G1</accession>
<evidence type="ECO:0000313" key="11">
    <source>
        <dbReference type="Proteomes" id="UP000245771"/>
    </source>
</evidence>
<keyword evidence="8" id="KW-0472">Membrane</keyword>
<dbReference type="OrthoDB" id="437at2759"/>
<evidence type="ECO:0000313" key="10">
    <source>
        <dbReference type="EMBL" id="PWN32410.1"/>
    </source>
</evidence>
<dbReference type="GO" id="GO:0045259">
    <property type="term" value="C:proton-transporting ATP synthase complex"/>
    <property type="evidence" value="ECO:0007669"/>
    <property type="project" value="UniProtKB-KW"/>
</dbReference>
<keyword evidence="7" id="KW-0496">Mitochondrion</keyword>
<comment type="subcellular location">
    <subcellularLocation>
        <location evidence="1">Mitochondrion membrane</location>
    </subcellularLocation>
</comment>
<organism evidence="10 11">
    <name type="scientific">Meira miltonrushii</name>
    <dbReference type="NCBI Taxonomy" id="1280837"/>
    <lineage>
        <taxon>Eukaryota</taxon>
        <taxon>Fungi</taxon>
        <taxon>Dikarya</taxon>
        <taxon>Basidiomycota</taxon>
        <taxon>Ustilaginomycotina</taxon>
        <taxon>Exobasidiomycetes</taxon>
        <taxon>Exobasidiales</taxon>
        <taxon>Brachybasidiaceae</taxon>
        <taxon>Meira</taxon>
    </lineage>
</organism>
<evidence type="ECO:0000256" key="6">
    <source>
        <dbReference type="ARBA" id="ARBA00023065"/>
    </source>
</evidence>
<dbReference type="GO" id="GO:0031966">
    <property type="term" value="C:mitochondrial membrane"/>
    <property type="evidence" value="ECO:0007669"/>
    <property type="project" value="UniProtKB-SubCell"/>
</dbReference>
<evidence type="ECO:0000256" key="4">
    <source>
        <dbReference type="ARBA" id="ARBA00022547"/>
    </source>
</evidence>
<keyword evidence="4" id="KW-0138">CF(0)</keyword>
<dbReference type="STRING" id="1280837.A0A316V4G1"/>
<evidence type="ECO:0000256" key="2">
    <source>
        <dbReference type="ARBA" id="ARBA00005699"/>
    </source>
</evidence>
<evidence type="ECO:0000256" key="5">
    <source>
        <dbReference type="ARBA" id="ARBA00022781"/>
    </source>
</evidence>
<keyword evidence="3" id="KW-0813">Transport</keyword>
<dbReference type="FunCoup" id="A0A316V4G1">
    <property type="interactions" value="1"/>
</dbReference>
<dbReference type="GO" id="GO:0015986">
    <property type="term" value="P:proton motive force-driven ATP synthesis"/>
    <property type="evidence" value="ECO:0007669"/>
    <property type="project" value="InterPro"/>
</dbReference>
<name>A0A316V4G1_9BASI</name>
<dbReference type="Proteomes" id="UP000245771">
    <property type="component" value="Unassembled WGS sequence"/>
</dbReference>
<dbReference type="GO" id="GO:0015078">
    <property type="term" value="F:proton transmembrane transporter activity"/>
    <property type="evidence" value="ECO:0007669"/>
    <property type="project" value="InterPro"/>
</dbReference>
<dbReference type="InParanoid" id="A0A316V4G1"/>
<dbReference type="Pfam" id="PF04718">
    <property type="entry name" value="ATP-synt_G"/>
    <property type="match status" value="1"/>
</dbReference>
<keyword evidence="5" id="KW-0375">Hydrogen ion transport</keyword>
<dbReference type="GeneID" id="37019658"/>
<evidence type="ECO:0000256" key="9">
    <source>
        <dbReference type="ARBA" id="ARBA00023310"/>
    </source>
</evidence>
<keyword evidence="11" id="KW-1185">Reference proteome</keyword>
<gene>
    <name evidence="10" type="ORF">FA14DRAFT_157129</name>
</gene>
<dbReference type="AlphaFoldDB" id="A0A316V4G1"/>
<dbReference type="RefSeq" id="XP_025352712.1">
    <property type="nucleotide sequence ID" value="XM_025497877.1"/>
</dbReference>
<proteinExistence type="inferred from homology"/>
<keyword evidence="9" id="KW-0066">ATP synthesis</keyword>
<keyword evidence="6" id="KW-0406">Ion transport</keyword>
<dbReference type="InterPro" id="IPR006808">
    <property type="entry name" value="ATP_synth_F0_gsu_mt"/>
</dbReference>
<evidence type="ECO:0000256" key="7">
    <source>
        <dbReference type="ARBA" id="ARBA00023128"/>
    </source>
</evidence>
<evidence type="ECO:0000256" key="8">
    <source>
        <dbReference type="ARBA" id="ARBA00023136"/>
    </source>
</evidence>
<protein>
    <submittedName>
        <fullName evidence="10">Uncharacterized protein</fullName>
    </submittedName>
</protein>
<evidence type="ECO:0000256" key="1">
    <source>
        <dbReference type="ARBA" id="ARBA00004325"/>
    </source>
</evidence>
<sequence>MIFSSLRTAAFRSGLNRQLHTSVPRSDVASSARNAAEGASKQLSGLAEKAKAFGKPLADRASSATGVNVSSYADAFMYNLRVAGSLFKQVYIAEGLAPPRSLQVIQDAYKTMYARAIDANWWTNLAKSGEWQKTAIYAVEAYGIFHIGQMIGRRHIVGYKIDKKTAHGDHH</sequence>